<organism evidence="1 2">
    <name type="scientific">Puccinia graminis f. sp. tritici</name>
    <dbReference type="NCBI Taxonomy" id="56615"/>
    <lineage>
        <taxon>Eukaryota</taxon>
        <taxon>Fungi</taxon>
        <taxon>Dikarya</taxon>
        <taxon>Basidiomycota</taxon>
        <taxon>Pucciniomycotina</taxon>
        <taxon>Pucciniomycetes</taxon>
        <taxon>Pucciniales</taxon>
        <taxon>Pucciniaceae</taxon>
        <taxon>Puccinia</taxon>
    </lineage>
</organism>
<reference evidence="1 2" key="1">
    <citation type="submission" date="2019-05" db="EMBL/GenBank/DDBJ databases">
        <title>Emergence of the Ug99 lineage of the wheat stem rust pathogen through somatic hybridization.</title>
        <authorList>
            <person name="Li F."/>
            <person name="Upadhyaya N.M."/>
            <person name="Sperschneider J."/>
            <person name="Matny O."/>
            <person name="Nguyen-Phuc H."/>
            <person name="Mago R."/>
            <person name="Raley C."/>
            <person name="Miller M.E."/>
            <person name="Silverstein K.A.T."/>
            <person name="Henningsen E."/>
            <person name="Hirsch C.D."/>
            <person name="Visser B."/>
            <person name="Pretorius Z.A."/>
            <person name="Steffenson B.J."/>
            <person name="Schwessinger B."/>
            <person name="Dodds P.N."/>
            <person name="Figueroa M."/>
        </authorList>
    </citation>
    <scope>NUCLEOTIDE SEQUENCE [LARGE SCALE GENOMIC DNA]</scope>
    <source>
        <strain evidence="1 2">Ug99</strain>
    </source>
</reference>
<evidence type="ECO:0000313" key="2">
    <source>
        <dbReference type="Proteomes" id="UP000325313"/>
    </source>
</evidence>
<name>A0A5B0RH77_PUCGR</name>
<dbReference type="EMBL" id="VDEP01000181">
    <property type="protein sequence ID" value="KAA1125251.1"/>
    <property type="molecule type" value="Genomic_DNA"/>
</dbReference>
<accession>A0A5B0RH77</accession>
<dbReference type="Proteomes" id="UP000325313">
    <property type="component" value="Unassembled WGS sequence"/>
</dbReference>
<dbReference type="AlphaFoldDB" id="A0A5B0RH77"/>
<gene>
    <name evidence="1" type="ORF">PGTUg99_013894</name>
</gene>
<evidence type="ECO:0000313" key="1">
    <source>
        <dbReference type="EMBL" id="KAA1125251.1"/>
    </source>
</evidence>
<comment type="caution">
    <text evidence="1">The sequence shown here is derived from an EMBL/GenBank/DDBJ whole genome shotgun (WGS) entry which is preliminary data.</text>
</comment>
<sequence>MRDLIGDEFADFLVSASAPNVELSDAELGLSMAGLIANDRLAAELGGSEKQLASRGVGQSGRQQLDDVALQSTIACSFGRG</sequence>
<protein>
    <submittedName>
        <fullName evidence="1">Uncharacterized protein</fullName>
    </submittedName>
</protein>
<proteinExistence type="predicted"/>